<feature type="non-terminal residue" evidence="3">
    <location>
        <position position="1"/>
    </location>
</feature>
<dbReference type="EMBL" id="ML179175">
    <property type="protein sequence ID" value="THU96515.1"/>
    <property type="molecule type" value="Genomic_DNA"/>
</dbReference>
<dbReference type="EMBL" id="ML179294">
    <property type="protein sequence ID" value="THU91922.1"/>
    <property type="molecule type" value="Genomic_DNA"/>
</dbReference>
<organism evidence="3 4">
    <name type="scientific">Dendrothele bispora (strain CBS 962.96)</name>
    <dbReference type="NCBI Taxonomy" id="1314807"/>
    <lineage>
        <taxon>Eukaryota</taxon>
        <taxon>Fungi</taxon>
        <taxon>Dikarya</taxon>
        <taxon>Basidiomycota</taxon>
        <taxon>Agaricomycotina</taxon>
        <taxon>Agaricomycetes</taxon>
        <taxon>Agaricomycetidae</taxon>
        <taxon>Agaricales</taxon>
        <taxon>Agaricales incertae sedis</taxon>
        <taxon>Dendrothele</taxon>
    </lineage>
</organism>
<proteinExistence type="predicted"/>
<evidence type="ECO:0008006" key="5">
    <source>
        <dbReference type="Google" id="ProtNLM"/>
    </source>
</evidence>
<evidence type="ECO:0000313" key="2">
    <source>
        <dbReference type="EMBL" id="THU96491.1"/>
    </source>
</evidence>
<dbReference type="OrthoDB" id="3271192at2759"/>
<name>A0A4V4HFW4_DENBC</name>
<evidence type="ECO:0000313" key="1">
    <source>
        <dbReference type="EMBL" id="THU91922.1"/>
    </source>
</evidence>
<gene>
    <name evidence="1" type="ORF">K435DRAFT_562521</name>
    <name evidence="2" type="ORF">K435DRAFT_579710</name>
    <name evidence="3" type="ORF">K435DRAFT_597551</name>
</gene>
<dbReference type="EMBL" id="ML179176">
    <property type="protein sequence ID" value="THU96491.1"/>
    <property type="molecule type" value="Genomic_DNA"/>
</dbReference>
<feature type="non-terminal residue" evidence="3">
    <location>
        <position position="167"/>
    </location>
</feature>
<accession>A0A4V4HFW4</accession>
<reference evidence="3 4" key="1">
    <citation type="journal article" date="2019" name="Nat. Ecol. Evol.">
        <title>Megaphylogeny resolves global patterns of mushroom evolution.</title>
        <authorList>
            <person name="Varga T."/>
            <person name="Krizsan K."/>
            <person name="Foldi C."/>
            <person name="Dima B."/>
            <person name="Sanchez-Garcia M."/>
            <person name="Sanchez-Ramirez S."/>
            <person name="Szollosi G.J."/>
            <person name="Szarkandi J.G."/>
            <person name="Papp V."/>
            <person name="Albert L."/>
            <person name="Andreopoulos W."/>
            <person name="Angelini C."/>
            <person name="Antonin V."/>
            <person name="Barry K.W."/>
            <person name="Bougher N.L."/>
            <person name="Buchanan P."/>
            <person name="Buyck B."/>
            <person name="Bense V."/>
            <person name="Catcheside P."/>
            <person name="Chovatia M."/>
            <person name="Cooper J."/>
            <person name="Damon W."/>
            <person name="Desjardin D."/>
            <person name="Finy P."/>
            <person name="Geml J."/>
            <person name="Haridas S."/>
            <person name="Hughes K."/>
            <person name="Justo A."/>
            <person name="Karasinski D."/>
            <person name="Kautmanova I."/>
            <person name="Kiss B."/>
            <person name="Kocsube S."/>
            <person name="Kotiranta H."/>
            <person name="LaButti K.M."/>
            <person name="Lechner B.E."/>
            <person name="Liimatainen K."/>
            <person name="Lipzen A."/>
            <person name="Lukacs Z."/>
            <person name="Mihaltcheva S."/>
            <person name="Morgado L.N."/>
            <person name="Niskanen T."/>
            <person name="Noordeloos M.E."/>
            <person name="Ohm R.A."/>
            <person name="Ortiz-Santana B."/>
            <person name="Ovrebo C."/>
            <person name="Racz N."/>
            <person name="Riley R."/>
            <person name="Savchenko A."/>
            <person name="Shiryaev A."/>
            <person name="Soop K."/>
            <person name="Spirin V."/>
            <person name="Szebenyi C."/>
            <person name="Tomsovsky M."/>
            <person name="Tulloss R.E."/>
            <person name="Uehling J."/>
            <person name="Grigoriev I.V."/>
            <person name="Vagvolgyi C."/>
            <person name="Papp T."/>
            <person name="Martin F.M."/>
            <person name="Miettinen O."/>
            <person name="Hibbett D.S."/>
            <person name="Nagy L.G."/>
        </authorList>
    </citation>
    <scope>NUCLEOTIDE SEQUENCE [LARGE SCALE GENOMIC DNA]</scope>
    <source>
        <strain evidence="3 4">CBS 962.96</strain>
    </source>
</reference>
<dbReference type="AlphaFoldDB" id="A0A4V4HFW4"/>
<keyword evidence="4" id="KW-1185">Reference proteome</keyword>
<dbReference type="Proteomes" id="UP000297245">
    <property type="component" value="Unassembled WGS sequence"/>
</dbReference>
<sequence>IIPSWDGEGETLIDYIITMNEIAEKSEQLSQGLAVWAPSKWSAKAKDWWEALSPASRQFLRQDWNKLLLGIRDFFMNTEWKAHRKMEFEDMTFRQKGHSLESPVQYIQRRKRYAIILYNASENEGSTLITIILYNIPSSWKATLNPRTCPTVDQLVDRAMEQEEALI</sequence>
<protein>
    <recommendedName>
        <fullName evidence="5">Retrotransposon gag domain-containing protein</fullName>
    </recommendedName>
</protein>
<evidence type="ECO:0000313" key="4">
    <source>
        <dbReference type="Proteomes" id="UP000297245"/>
    </source>
</evidence>
<evidence type="ECO:0000313" key="3">
    <source>
        <dbReference type="EMBL" id="THU96515.1"/>
    </source>
</evidence>